<reference evidence="1" key="1">
    <citation type="submission" date="2018-05" db="EMBL/GenBank/DDBJ databases">
        <authorList>
            <person name="Lanie J.A."/>
            <person name="Ng W.-L."/>
            <person name="Kazmierczak K.M."/>
            <person name="Andrzejewski T.M."/>
            <person name="Davidsen T.M."/>
            <person name="Wayne K.J."/>
            <person name="Tettelin H."/>
            <person name="Glass J.I."/>
            <person name="Rusch D."/>
            <person name="Podicherti R."/>
            <person name="Tsui H.-C.T."/>
            <person name="Winkler M.E."/>
        </authorList>
    </citation>
    <scope>NUCLEOTIDE SEQUENCE</scope>
</reference>
<dbReference type="Pfam" id="PF04456">
    <property type="entry name" value="DUF503"/>
    <property type="match status" value="1"/>
</dbReference>
<gene>
    <name evidence="1" type="ORF">METZ01_LOCUS33821</name>
</gene>
<dbReference type="PANTHER" id="PTHR36441:SF1">
    <property type="entry name" value="DUF503 DOMAIN-CONTAINING PROTEIN"/>
    <property type="match status" value="1"/>
</dbReference>
<dbReference type="AlphaFoldDB" id="A0A381QSZ8"/>
<dbReference type="EMBL" id="UINC01001449">
    <property type="protein sequence ID" value="SUZ80967.1"/>
    <property type="molecule type" value="Genomic_DNA"/>
</dbReference>
<sequence>MKDRIRGRFNVSVAETAYQDVWTRAQLSVALVTTDGASPDSVISKLDRFIEGEHRVVILSVDKVRY</sequence>
<dbReference type="InterPro" id="IPR007546">
    <property type="entry name" value="DUF503"/>
</dbReference>
<dbReference type="Gene3D" id="3.30.70.1120">
    <property type="entry name" value="TT1725-like"/>
    <property type="match status" value="1"/>
</dbReference>
<dbReference type="SUPFAM" id="SSF103007">
    <property type="entry name" value="Hypothetical protein TT1725"/>
    <property type="match status" value="1"/>
</dbReference>
<organism evidence="1">
    <name type="scientific">marine metagenome</name>
    <dbReference type="NCBI Taxonomy" id="408172"/>
    <lineage>
        <taxon>unclassified sequences</taxon>
        <taxon>metagenomes</taxon>
        <taxon>ecological metagenomes</taxon>
    </lineage>
</organism>
<dbReference type="PANTHER" id="PTHR36441">
    <property type="entry name" value="HYPOTHETICAL CYTOSOLIC PROTEIN"/>
    <property type="match status" value="1"/>
</dbReference>
<proteinExistence type="predicted"/>
<protein>
    <recommendedName>
        <fullName evidence="2">DUF503 domain-containing protein</fullName>
    </recommendedName>
</protein>
<name>A0A381QSZ8_9ZZZZ</name>
<evidence type="ECO:0000313" key="1">
    <source>
        <dbReference type="EMBL" id="SUZ80967.1"/>
    </source>
</evidence>
<dbReference type="InterPro" id="IPR036746">
    <property type="entry name" value="TT1725-like_sf"/>
</dbReference>
<evidence type="ECO:0008006" key="2">
    <source>
        <dbReference type="Google" id="ProtNLM"/>
    </source>
</evidence>
<accession>A0A381QSZ8</accession>